<evidence type="ECO:0000313" key="1">
    <source>
        <dbReference type="EMBL" id="KKN76309.1"/>
    </source>
</evidence>
<protein>
    <submittedName>
        <fullName evidence="1">Uncharacterized protein</fullName>
    </submittedName>
</protein>
<accession>A0A0F9TAY2</accession>
<dbReference type="EMBL" id="LAZR01000297">
    <property type="protein sequence ID" value="KKN76309.1"/>
    <property type="molecule type" value="Genomic_DNA"/>
</dbReference>
<gene>
    <name evidence="1" type="ORF">LCGC14_0371610</name>
</gene>
<dbReference type="AlphaFoldDB" id="A0A0F9TAY2"/>
<proteinExistence type="predicted"/>
<name>A0A0F9TAY2_9ZZZZ</name>
<reference evidence="1" key="1">
    <citation type="journal article" date="2015" name="Nature">
        <title>Complex archaea that bridge the gap between prokaryotes and eukaryotes.</title>
        <authorList>
            <person name="Spang A."/>
            <person name="Saw J.H."/>
            <person name="Jorgensen S.L."/>
            <person name="Zaremba-Niedzwiedzka K."/>
            <person name="Martijn J."/>
            <person name="Lind A.E."/>
            <person name="van Eijk R."/>
            <person name="Schleper C."/>
            <person name="Guy L."/>
            <person name="Ettema T.J."/>
        </authorList>
    </citation>
    <scope>NUCLEOTIDE SEQUENCE</scope>
</reference>
<sequence>MKIGVTINLGNFEFLKYESNDLPNDIECAKELIGKLSKHDHMEVELYIKAYLLPILENTEEKLKKYIKKIVSGK</sequence>
<organism evidence="1">
    <name type="scientific">marine sediment metagenome</name>
    <dbReference type="NCBI Taxonomy" id="412755"/>
    <lineage>
        <taxon>unclassified sequences</taxon>
        <taxon>metagenomes</taxon>
        <taxon>ecological metagenomes</taxon>
    </lineage>
</organism>
<comment type="caution">
    <text evidence="1">The sequence shown here is derived from an EMBL/GenBank/DDBJ whole genome shotgun (WGS) entry which is preliminary data.</text>
</comment>